<dbReference type="SUPFAM" id="SSF56112">
    <property type="entry name" value="Protein kinase-like (PK-like)"/>
    <property type="match status" value="1"/>
</dbReference>
<accession>A0ABP4PNE5</accession>
<dbReference type="EMBL" id="BAAAPH010000013">
    <property type="protein sequence ID" value="GAA1580552.1"/>
    <property type="molecule type" value="Genomic_DNA"/>
</dbReference>
<reference evidence="3" key="1">
    <citation type="journal article" date="2019" name="Int. J. Syst. Evol. Microbiol.">
        <title>The Global Catalogue of Microorganisms (GCM) 10K type strain sequencing project: providing services to taxonomists for standard genome sequencing and annotation.</title>
        <authorList>
            <consortium name="The Broad Institute Genomics Platform"/>
            <consortium name="The Broad Institute Genome Sequencing Center for Infectious Disease"/>
            <person name="Wu L."/>
            <person name="Ma J."/>
        </authorList>
    </citation>
    <scope>NUCLEOTIDE SEQUENCE [LARGE SCALE GENOMIC DNA]</scope>
    <source>
        <strain evidence="3">JCM 15572</strain>
    </source>
</reference>
<feature type="domain" description="Aminoglycoside phosphotransferase" evidence="1">
    <location>
        <begin position="7"/>
        <end position="230"/>
    </location>
</feature>
<dbReference type="Proteomes" id="UP001501705">
    <property type="component" value="Unassembled WGS sequence"/>
</dbReference>
<dbReference type="InterPro" id="IPR051678">
    <property type="entry name" value="AGP_Transferase"/>
</dbReference>
<evidence type="ECO:0000313" key="2">
    <source>
        <dbReference type="EMBL" id="GAA1580552.1"/>
    </source>
</evidence>
<dbReference type="Gene3D" id="3.90.1200.10">
    <property type="match status" value="1"/>
</dbReference>
<dbReference type="PANTHER" id="PTHR21310">
    <property type="entry name" value="AMINOGLYCOSIDE PHOSPHOTRANSFERASE-RELATED-RELATED"/>
    <property type="match status" value="1"/>
</dbReference>
<dbReference type="RefSeq" id="WP_344235227.1">
    <property type="nucleotide sequence ID" value="NZ_BAAAPH010000013.1"/>
</dbReference>
<dbReference type="InterPro" id="IPR011009">
    <property type="entry name" value="Kinase-like_dom_sf"/>
</dbReference>
<evidence type="ECO:0000259" key="1">
    <source>
        <dbReference type="Pfam" id="PF01636"/>
    </source>
</evidence>
<evidence type="ECO:0000313" key="3">
    <source>
        <dbReference type="Proteomes" id="UP001501705"/>
    </source>
</evidence>
<protein>
    <recommendedName>
        <fullName evidence="1">Aminoglycoside phosphotransferase domain-containing protein</fullName>
    </recommendedName>
</protein>
<comment type="caution">
    <text evidence="2">The sequence shown here is derived from an EMBL/GenBank/DDBJ whole genome shotgun (WGS) entry which is preliminary data.</text>
</comment>
<dbReference type="Pfam" id="PF01636">
    <property type="entry name" value="APH"/>
    <property type="match status" value="1"/>
</dbReference>
<name>A0ABP4PNE5_9ACTN</name>
<gene>
    <name evidence="2" type="ORF">GCM10009804_41420</name>
</gene>
<proteinExistence type="predicted"/>
<keyword evidence="3" id="KW-1185">Reference proteome</keyword>
<organism evidence="2 3">
    <name type="scientific">Kribbella hippodromi</name>
    <dbReference type="NCBI Taxonomy" id="434347"/>
    <lineage>
        <taxon>Bacteria</taxon>
        <taxon>Bacillati</taxon>
        <taxon>Actinomycetota</taxon>
        <taxon>Actinomycetes</taxon>
        <taxon>Propionibacteriales</taxon>
        <taxon>Kribbellaceae</taxon>
        <taxon>Kribbella</taxon>
    </lineage>
</organism>
<sequence length="305" mass="34116">MSFVRPENHTWRIVTPGHVWYLKAHTKSWYGNDARDAGRTVQHEMTGHRILAEAGLPTPTVDAFSTTRDNPLGWPYLLTTALPGSSLVELLPTSSRGEADAALRQVGRHLAAMHTLTFEYPGYLLDGAPTREPAVDAYQHPSWRYERFLKDAICTWADDSTKVRPAVTDQLTRLLADSIDDLRDAYEPPRFVHGDCHANGFFLEDGAVTGVLDLEVTSAGCPLFDLTKLAIELTGRLHGSRYNWWKPLYDGYGAEPDFNLIRLLLAGSNHHNYTCLGDHAWPGDRSAILTRILTATTWQQLFSST</sequence>
<dbReference type="InterPro" id="IPR002575">
    <property type="entry name" value="Aminoglycoside_PTrfase"/>
</dbReference>